<dbReference type="AlphaFoldDB" id="A0A943I1Z8"/>
<reference evidence="2" key="1">
    <citation type="submission" date="2021-02" db="EMBL/GenBank/DDBJ databases">
        <title>Infant gut strain persistence is associated with maternal origin, phylogeny, and functional potential including surface adhesion and iron acquisition.</title>
        <authorList>
            <person name="Lou Y.C."/>
        </authorList>
    </citation>
    <scope>NUCLEOTIDE SEQUENCE</scope>
    <source>
        <strain evidence="2">L3_106_000M1_dasL3_106_000M1_concoct_15</strain>
    </source>
</reference>
<organism evidence="2 3">
    <name type="scientific">Acidaminococcus intestini</name>
    <dbReference type="NCBI Taxonomy" id="187327"/>
    <lineage>
        <taxon>Bacteria</taxon>
        <taxon>Bacillati</taxon>
        <taxon>Bacillota</taxon>
        <taxon>Negativicutes</taxon>
        <taxon>Acidaminococcales</taxon>
        <taxon>Acidaminococcaceae</taxon>
        <taxon>Acidaminococcus</taxon>
    </lineage>
</organism>
<keyword evidence="1" id="KW-0472">Membrane</keyword>
<feature type="transmembrane region" description="Helical" evidence="1">
    <location>
        <begin position="139"/>
        <end position="165"/>
    </location>
</feature>
<dbReference type="InterPro" id="IPR014535">
    <property type="entry name" value="Hpre_diP_synt_I"/>
</dbReference>
<proteinExistence type="predicted"/>
<evidence type="ECO:0000313" key="2">
    <source>
        <dbReference type="EMBL" id="MBS5519274.1"/>
    </source>
</evidence>
<gene>
    <name evidence="2" type="ORF">KHX13_02915</name>
</gene>
<keyword evidence="1" id="KW-0812">Transmembrane</keyword>
<feature type="transmembrane region" description="Helical" evidence="1">
    <location>
        <begin position="39"/>
        <end position="58"/>
    </location>
</feature>
<dbReference type="InterPro" id="IPR010898">
    <property type="entry name" value="Hpre_diP_synth_I"/>
</dbReference>
<dbReference type="Pfam" id="PF07456">
    <property type="entry name" value="Hpre_diP_synt_I"/>
    <property type="match status" value="1"/>
</dbReference>
<name>A0A943I1Z8_9FIRM</name>
<accession>A0A943I1Z8</accession>
<keyword evidence="1" id="KW-1133">Transmembrane helix</keyword>
<dbReference type="Gene3D" id="1.10.1760.20">
    <property type="match status" value="1"/>
</dbReference>
<dbReference type="EMBL" id="JAGZCZ010000003">
    <property type="protein sequence ID" value="MBS5519274.1"/>
    <property type="molecule type" value="Genomic_DNA"/>
</dbReference>
<feature type="transmembrane region" description="Helical" evidence="1">
    <location>
        <begin position="111"/>
        <end position="133"/>
    </location>
</feature>
<dbReference type="PIRSF" id="PIRSF027391">
    <property type="entry name" value="Hpre_diP_synt_I"/>
    <property type="match status" value="1"/>
</dbReference>
<protein>
    <submittedName>
        <fullName evidence="2">Gx transporter family protein</fullName>
    </submittedName>
</protein>
<sequence length="176" mass="18526">MPSSAKRFSAHDLTQLGILLAAAIALRFAESTVAYLLPLPGAHLGLANAVTIIVLYLYGTERTALFLAARILLTGLLFTGLFSPGFSIGLAGAVLSFLFMALAVQKDWFSTVGVGVLGAFTHNCGQILAAMVLMQSTALVSYLPFLIGIGIPTGIFTGLVAGIFLKRVPPNECLRK</sequence>
<dbReference type="Proteomes" id="UP000754226">
    <property type="component" value="Unassembled WGS sequence"/>
</dbReference>
<comment type="caution">
    <text evidence="2">The sequence shown here is derived from an EMBL/GenBank/DDBJ whole genome shotgun (WGS) entry which is preliminary data.</text>
</comment>
<evidence type="ECO:0000256" key="1">
    <source>
        <dbReference type="SAM" id="Phobius"/>
    </source>
</evidence>
<evidence type="ECO:0000313" key="3">
    <source>
        <dbReference type="Proteomes" id="UP000754226"/>
    </source>
</evidence>